<evidence type="ECO:0000256" key="3">
    <source>
        <dbReference type="PROSITE-ProRule" id="PRU00023"/>
    </source>
</evidence>
<dbReference type="PANTHER" id="PTHR24189:SF50">
    <property type="entry name" value="ANKYRIN REPEAT AND SOCS BOX PROTEIN 2"/>
    <property type="match status" value="1"/>
</dbReference>
<dbReference type="Gene3D" id="1.25.40.20">
    <property type="entry name" value="Ankyrin repeat-containing domain"/>
    <property type="match status" value="2"/>
</dbReference>
<accession>A0ABR3W6L5</accession>
<feature type="repeat" description="ANK" evidence="3">
    <location>
        <begin position="147"/>
        <end position="193"/>
    </location>
</feature>
<dbReference type="PANTHER" id="PTHR24189">
    <property type="entry name" value="MYOTROPHIN"/>
    <property type="match status" value="1"/>
</dbReference>
<dbReference type="InterPro" id="IPR036770">
    <property type="entry name" value="Ankyrin_rpt-contain_sf"/>
</dbReference>
<evidence type="ECO:0000256" key="2">
    <source>
        <dbReference type="ARBA" id="ARBA00023043"/>
    </source>
</evidence>
<dbReference type="InterPro" id="IPR002110">
    <property type="entry name" value="Ankyrin_rpt"/>
</dbReference>
<evidence type="ECO:0000313" key="5">
    <source>
        <dbReference type="Proteomes" id="UP001583177"/>
    </source>
</evidence>
<reference evidence="4 5" key="1">
    <citation type="journal article" date="2024" name="IMA Fungus">
        <title>IMA Genome - F19 : A genome assembly and annotation guide to empower mycologists, including annotated draft genome sequences of Ceratocystis pirilliformis, Diaporthe australafricana, Fusarium ophioides, Paecilomyces lecythidis, and Sporothrix stenoceras.</title>
        <authorList>
            <person name="Aylward J."/>
            <person name="Wilson A.M."/>
            <person name="Visagie C.M."/>
            <person name="Spraker J."/>
            <person name="Barnes I."/>
            <person name="Buitendag C."/>
            <person name="Ceriani C."/>
            <person name="Del Mar Angel L."/>
            <person name="du Plessis D."/>
            <person name="Fuchs T."/>
            <person name="Gasser K."/>
            <person name="Kramer D."/>
            <person name="Li W."/>
            <person name="Munsamy K."/>
            <person name="Piso A."/>
            <person name="Price J.L."/>
            <person name="Sonnekus B."/>
            <person name="Thomas C."/>
            <person name="van der Nest A."/>
            <person name="van Dijk A."/>
            <person name="van Heerden A."/>
            <person name="van Vuuren N."/>
            <person name="Yilmaz N."/>
            <person name="Duong T.A."/>
            <person name="van der Merwe N.A."/>
            <person name="Wingfield M.J."/>
            <person name="Wingfield B.D."/>
        </authorList>
    </citation>
    <scope>NUCLEOTIDE SEQUENCE [LARGE SCALE GENOMIC DNA]</scope>
    <source>
        <strain evidence="4 5">CMW 18300</strain>
    </source>
</reference>
<dbReference type="SMART" id="SM00248">
    <property type="entry name" value="ANK"/>
    <property type="match status" value="4"/>
</dbReference>
<keyword evidence="2 3" id="KW-0040">ANK repeat</keyword>
<dbReference type="PRINTS" id="PR01415">
    <property type="entry name" value="ANKYRIN"/>
</dbReference>
<dbReference type="InterPro" id="IPR050745">
    <property type="entry name" value="Multifunctional_regulatory"/>
</dbReference>
<dbReference type="Proteomes" id="UP001583177">
    <property type="component" value="Unassembled WGS sequence"/>
</dbReference>
<feature type="repeat" description="ANK" evidence="3">
    <location>
        <begin position="208"/>
        <end position="237"/>
    </location>
</feature>
<dbReference type="Pfam" id="PF12796">
    <property type="entry name" value="Ank_2"/>
    <property type="match status" value="1"/>
</dbReference>
<dbReference type="PROSITE" id="PS50297">
    <property type="entry name" value="ANK_REP_REGION"/>
    <property type="match status" value="1"/>
</dbReference>
<evidence type="ECO:0000256" key="1">
    <source>
        <dbReference type="ARBA" id="ARBA00022737"/>
    </source>
</evidence>
<evidence type="ECO:0008006" key="6">
    <source>
        <dbReference type="Google" id="ProtNLM"/>
    </source>
</evidence>
<gene>
    <name evidence="4" type="ORF">Daus18300_011448</name>
</gene>
<comment type="caution">
    <text evidence="4">The sequence shown here is derived from an EMBL/GenBank/DDBJ whole genome shotgun (WGS) entry which is preliminary data.</text>
</comment>
<sequence length="282" mass="30395">MESTTVGGNETQGKGRIKLLASINDEHSLSLAAKNGQLSSFSSLLRQGNPMTARVLSLMFESWTDQGSEFCEAWLCEGGSLNGFYNGDTPLKLALDHETCMRWLLEHGADPNIPPIRGKTLDLLTLAAADCSPSSVRLLVEHGARTKGTLALHAAATTSAIELDEGNFQPVPSRVEILKILLDHGADANEMEEDPKGVGRPRSSCFGTPLHRAVQYGSFEAAQCLLTYGADVSHPSWSGLTAMKAAERWGRQDMVDAFRNHIDRASGQDDLSLGKTVSEDGL</sequence>
<dbReference type="PROSITE" id="PS50088">
    <property type="entry name" value="ANK_REPEAT"/>
    <property type="match status" value="2"/>
</dbReference>
<organism evidence="4 5">
    <name type="scientific">Diaporthe australafricana</name>
    <dbReference type="NCBI Taxonomy" id="127596"/>
    <lineage>
        <taxon>Eukaryota</taxon>
        <taxon>Fungi</taxon>
        <taxon>Dikarya</taxon>
        <taxon>Ascomycota</taxon>
        <taxon>Pezizomycotina</taxon>
        <taxon>Sordariomycetes</taxon>
        <taxon>Sordariomycetidae</taxon>
        <taxon>Diaporthales</taxon>
        <taxon>Diaporthaceae</taxon>
        <taxon>Diaporthe</taxon>
    </lineage>
</organism>
<dbReference type="EMBL" id="JAWRVE010000139">
    <property type="protein sequence ID" value="KAL1854429.1"/>
    <property type="molecule type" value="Genomic_DNA"/>
</dbReference>
<proteinExistence type="predicted"/>
<name>A0ABR3W6L5_9PEZI</name>
<protein>
    <recommendedName>
        <fullName evidence="6">Ankyrin</fullName>
    </recommendedName>
</protein>
<dbReference type="Pfam" id="PF00023">
    <property type="entry name" value="Ank"/>
    <property type="match status" value="1"/>
</dbReference>
<keyword evidence="5" id="KW-1185">Reference proteome</keyword>
<dbReference type="SUPFAM" id="SSF48403">
    <property type="entry name" value="Ankyrin repeat"/>
    <property type="match status" value="1"/>
</dbReference>
<keyword evidence="1" id="KW-0677">Repeat</keyword>
<evidence type="ECO:0000313" key="4">
    <source>
        <dbReference type="EMBL" id="KAL1854429.1"/>
    </source>
</evidence>